<evidence type="ECO:0000313" key="1">
    <source>
        <dbReference type="EMBL" id="KIK73112.1"/>
    </source>
</evidence>
<sequence length="85" mass="9037">MCVCSNIHAVCMCSKTSCTCAFLLACVCLFIYCAIRPSYVGGVEDMWCQPMGLGGVLGDSRSVLVRWCAGLRVCGRAGALVCGWC</sequence>
<reference evidence="2" key="2">
    <citation type="submission" date="2015-01" db="EMBL/GenBank/DDBJ databases">
        <title>Evolutionary Origins and Diversification of the Mycorrhizal Mutualists.</title>
        <authorList>
            <consortium name="DOE Joint Genome Institute"/>
            <consortium name="Mycorrhizal Genomics Consortium"/>
            <person name="Kohler A."/>
            <person name="Kuo A."/>
            <person name="Nagy L.G."/>
            <person name="Floudas D."/>
            <person name="Copeland A."/>
            <person name="Barry K.W."/>
            <person name="Cichocki N."/>
            <person name="Veneault-Fourrey C."/>
            <person name="LaButti K."/>
            <person name="Lindquist E.A."/>
            <person name="Lipzen A."/>
            <person name="Lundell T."/>
            <person name="Morin E."/>
            <person name="Murat C."/>
            <person name="Riley R."/>
            <person name="Ohm R."/>
            <person name="Sun H."/>
            <person name="Tunlid A."/>
            <person name="Henrissat B."/>
            <person name="Grigoriev I.V."/>
            <person name="Hibbett D.S."/>
            <person name="Martin F."/>
        </authorList>
    </citation>
    <scope>NUCLEOTIDE SEQUENCE [LARGE SCALE GENOMIC DNA]</scope>
    <source>
        <strain evidence="2">Ve08.2h10</strain>
    </source>
</reference>
<dbReference type="InParanoid" id="A0A0D0BNF1"/>
<organism evidence="1 2">
    <name type="scientific">Paxillus rubicundulus Ve08.2h10</name>
    <dbReference type="NCBI Taxonomy" id="930991"/>
    <lineage>
        <taxon>Eukaryota</taxon>
        <taxon>Fungi</taxon>
        <taxon>Dikarya</taxon>
        <taxon>Basidiomycota</taxon>
        <taxon>Agaricomycotina</taxon>
        <taxon>Agaricomycetes</taxon>
        <taxon>Agaricomycetidae</taxon>
        <taxon>Boletales</taxon>
        <taxon>Paxilineae</taxon>
        <taxon>Paxillaceae</taxon>
        <taxon>Paxillus</taxon>
    </lineage>
</organism>
<dbReference type="HOGENOM" id="CLU_2513327_0_0_1"/>
<reference evidence="1 2" key="1">
    <citation type="submission" date="2014-04" db="EMBL/GenBank/DDBJ databases">
        <authorList>
            <consortium name="DOE Joint Genome Institute"/>
            <person name="Kuo A."/>
            <person name="Kohler A."/>
            <person name="Jargeat P."/>
            <person name="Nagy L.G."/>
            <person name="Floudas D."/>
            <person name="Copeland A."/>
            <person name="Barry K.W."/>
            <person name="Cichocki N."/>
            <person name="Veneault-Fourrey C."/>
            <person name="LaButti K."/>
            <person name="Lindquist E.A."/>
            <person name="Lipzen A."/>
            <person name="Lundell T."/>
            <person name="Morin E."/>
            <person name="Murat C."/>
            <person name="Sun H."/>
            <person name="Tunlid A."/>
            <person name="Henrissat B."/>
            <person name="Grigoriev I.V."/>
            <person name="Hibbett D.S."/>
            <person name="Martin F."/>
            <person name="Nordberg H.P."/>
            <person name="Cantor M.N."/>
            <person name="Hua S.X."/>
        </authorList>
    </citation>
    <scope>NUCLEOTIDE SEQUENCE [LARGE SCALE GENOMIC DNA]</scope>
    <source>
        <strain evidence="1 2">Ve08.2h10</strain>
    </source>
</reference>
<keyword evidence="2" id="KW-1185">Reference proteome</keyword>
<gene>
    <name evidence="1" type="ORF">PAXRUDRAFT_612499</name>
</gene>
<dbReference type="EMBL" id="KN830090">
    <property type="protein sequence ID" value="KIK73112.1"/>
    <property type="molecule type" value="Genomic_DNA"/>
</dbReference>
<evidence type="ECO:0000313" key="2">
    <source>
        <dbReference type="Proteomes" id="UP000054538"/>
    </source>
</evidence>
<proteinExistence type="predicted"/>
<name>A0A0D0BNF1_9AGAM</name>
<dbReference type="AlphaFoldDB" id="A0A0D0BNF1"/>
<accession>A0A0D0BNF1</accession>
<protein>
    <submittedName>
        <fullName evidence="1">Uncharacterized protein</fullName>
    </submittedName>
</protein>
<dbReference type="Proteomes" id="UP000054538">
    <property type="component" value="Unassembled WGS sequence"/>
</dbReference>